<gene>
    <name evidence="1" type="ORF">MILVUS5_LOCUS36425</name>
</gene>
<dbReference type="Proteomes" id="UP001177021">
    <property type="component" value="Unassembled WGS sequence"/>
</dbReference>
<evidence type="ECO:0000313" key="2">
    <source>
        <dbReference type="Proteomes" id="UP001177021"/>
    </source>
</evidence>
<organism evidence="1 2">
    <name type="scientific">Trifolium pratense</name>
    <name type="common">Red clover</name>
    <dbReference type="NCBI Taxonomy" id="57577"/>
    <lineage>
        <taxon>Eukaryota</taxon>
        <taxon>Viridiplantae</taxon>
        <taxon>Streptophyta</taxon>
        <taxon>Embryophyta</taxon>
        <taxon>Tracheophyta</taxon>
        <taxon>Spermatophyta</taxon>
        <taxon>Magnoliopsida</taxon>
        <taxon>eudicotyledons</taxon>
        <taxon>Gunneridae</taxon>
        <taxon>Pentapetalae</taxon>
        <taxon>rosids</taxon>
        <taxon>fabids</taxon>
        <taxon>Fabales</taxon>
        <taxon>Fabaceae</taxon>
        <taxon>Papilionoideae</taxon>
        <taxon>50 kb inversion clade</taxon>
        <taxon>NPAAA clade</taxon>
        <taxon>Hologalegina</taxon>
        <taxon>IRL clade</taxon>
        <taxon>Trifolieae</taxon>
        <taxon>Trifolium</taxon>
    </lineage>
</organism>
<evidence type="ECO:0000313" key="1">
    <source>
        <dbReference type="EMBL" id="CAJ2672857.1"/>
    </source>
</evidence>
<sequence length="189" mass="21065">MVNLPPQSPSMKKDESNSSSSSIDSTRMMYAKRLVIELNNPDLRENALIVLSKEITSIYPVLSTPDLTPQQSARVCNVLALLQVKTREAIDFLLASEVMPLCLQSIEVGRELSKTVATFIVEKILSDHVGMAYVCVIPERYHAVIRALDMLANARNQPSSRLVKLLVSCYTYLSEKQVMFLPKTIPPPS</sequence>
<protein>
    <submittedName>
        <fullName evidence="1">Uncharacterized protein</fullName>
    </submittedName>
</protein>
<comment type="caution">
    <text evidence="1">The sequence shown here is derived from an EMBL/GenBank/DDBJ whole genome shotgun (WGS) entry which is preliminary data.</text>
</comment>
<accession>A0ACB0M0B2</accession>
<dbReference type="EMBL" id="CASHSV030000716">
    <property type="protein sequence ID" value="CAJ2672857.1"/>
    <property type="molecule type" value="Genomic_DNA"/>
</dbReference>
<proteinExistence type="predicted"/>
<reference evidence="1" key="1">
    <citation type="submission" date="2023-10" db="EMBL/GenBank/DDBJ databases">
        <authorList>
            <person name="Rodriguez Cubillos JULIANA M."/>
            <person name="De Vega J."/>
        </authorList>
    </citation>
    <scope>NUCLEOTIDE SEQUENCE</scope>
</reference>
<name>A0ACB0M0B2_TRIPR</name>
<keyword evidence="2" id="KW-1185">Reference proteome</keyword>